<dbReference type="InterPro" id="IPR003749">
    <property type="entry name" value="ThiS/MoaD-like"/>
</dbReference>
<protein>
    <submittedName>
        <fullName evidence="1">Thiamine biosynthesis protein ThiS</fullName>
    </submittedName>
</protein>
<dbReference type="NCBIfam" id="TIGR01683">
    <property type="entry name" value="thiS"/>
    <property type="match status" value="1"/>
</dbReference>
<gene>
    <name evidence="1" type="ORF">BWK72_05135</name>
</gene>
<dbReference type="Proteomes" id="UP000192505">
    <property type="component" value="Unassembled WGS sequence"/>
</dbReference>
<evidence type="ECO:0000313" key="1">
    <source>
        <dbReference type="EMBL" id="OQW89321.1"/>
    </source>
</evidence>
<dbReference type="SUPFAM" id="SSF54285">
    <property type="entry name" value="MoaD/ThiS"/>
    <property type="match status" value="1"/>
</dbReference>
<accession>A0A1W9KXJ4</accession>
<evidence type="ECO:0000313" key="2">
    <source>
        <dbReference type="Proteomes" id="UP000192505"/>
    </source>
</evidence>
<dbReference type="Pfam" id="PF02597">
    <property type="entry name" value="ThiS"/>
    <property type="match status" value="1"/>
</dbReference>
<reference evidence="1 2" key="1">
    <citation type="submission" date="2017-01" db="EMBL/GenBank/DDBJ databases">
        <title>Novel large sulfur bacteria in the metagenomes of groundwater-fed chemosynthetic microbial mats in the Lake Huron basin.</title>
        <authorList>
            <person name="Sharrar A.M."/>
            <person name="Flood B.E."/>
            <person name="Bailey J.V."/>
            <person name="Jones D.S."/>
            <person name="Biddanda B."/>
            <person name="Ruberg S.A."/>
            <person name="Marcus D.N."/>
            <person name="Dick G.J."/>
        </authorList>
    </citation>
    <scope>NUCLEOTIDE SEQUENCE [LARGE SCALE GENOMIC DNA]</scope>
    <source>
        <strain evidence="1">A7</strain>
    </source>
</reference>
<dbReference type="Gene3D" id="3.10.20.30">
    <property type="match status" value="1"/>
</dbReference>
<dbReference type="InterPro" id="IPR010035">
    <property type="entry name" value="Thi_S"/>
</dbReference>
<proteinExistence type="predicted"/>
<sequence length="65" mass="6764">MKVLVNQTLVYLNDGATLADAVAAAPVPPPFAAAVNRQFVPKTSYQQTPLTEGDQIDLIAPVVGG</sequence>
<organism evidence="1 2">
    <name type="scientific">Rhodoferax ferrireducens</name>
    <dbReference type="NCBI Taxonomy" id="192843"/>
    <lineage>
        <taxon>Bacteria</taxon>
        <taxon>Pseudomonadati</taxon>
        <taxon>Pseudomonadota</taxon>
        <taxon>Betaproteobacteria</taxon>
        <taxon>Burkholderiales</taxon>
        <taxon>Comamonadaceae</taxon>
        <taxon>Rhodoferax</taxon>
    </lineage>
</organism>
<name>A0A1W9KXJ4_9BURK</name>
<dbReference type="EMBL" id="MTEI01000002">
    <property type="protein sequence ID" value="OQW89321.1"/>
    <property type="molecule type" value="Genomic_DNA"/>
</dbReference>
<comment type="caution">
    <text evidence="1">The sequence shown here is derived from an EMBL/GenBank/DDBJ whole genome shotgun (WGS) entry which is preliminary data.</text>
</comment>
<dbReference type="InterPro" id="IPR016155">
    <property type="entry name" value="Mopterin_synth/thiamin_S_b"/>
</dbReference>
<dbReference type="AlphaFoldDB" id="A0A1W9KXJ4"/>
<dbReference type="InterPro" id="IPR012675">
    <property type="entry name" value="Beta-grasp_dom_sf"/>
</dbReference>